<name>A0A1M5ETJ0_9BACT</name>
<evidence type="ECO:0008006" key="3">
    <source>
        <dbReference type="Google" id="ProtNLM"/>
    </source>
</evidence>
<proteinExistence type="predicted"/>
<gene>
    <name evidence="1" type="ORF">SAMN05444274_11021</name>
</gene>
<reference evidence="1 2" key="1">
    <citation type="submission" date="2016-11" db="EMBL/GenBank/DDBJ databases">
        <authorList>
            <person name="Jaros S."/>
            <person name="Januszkiewicz K."/>
            <person name="Wedrychowicz H."/>
        </authorList>
    </citation>
    <scope>NUCLEOTIDE SEQUENCE [LARGE SCALE GENOMIC DNA]</scope>
    <source>
        <strain evidence="1 2">DSM 26910</strain>
    </source>
</reference>
<sequence length="110" mass="12583">MYKIAVLFVSIVLIASCGTQRQLKKSFTGKPVSSLQKTFGEPTTIIKTANDSVYVFEKDEELHSTEISQGKLTLDPIVTPKVSKTERYFFNVRNGIITKTRFEEEYERKN</sequence>
<dbReference type="AlphaFoldDB" id="A0A1M5ETJ0"/>
<accession>A0A1M5ETJ0</accession>
<dbReference type="Proteomes" id="UP000184164">
    <property type="component" value="Unassembled WGS sequence"/>
</dbReference>
<dbReference type="PROSITE" id="PS51257">
    <property type="entry name" value="PROKAR_LIPOPROTEIN"/>
    <property type="match status" value="1"/>
</dbReference>
<keyword evidence="2" id="KW-1185">Reference proteome</keyword>
<organism evidence="1 2">
    <name type="scientific">Mariniphaga anaerophila</name>
    <dbReference type="NCBI Taxonomy" id="1484053"/>
    <lineage>
        <taxon>Bacteria</taxon>
        <taxon>Pseudomonadati</taxon>
        <taxon>Bacteroidota</taxon>
        <taxon>Bacteroidia</taxon>
        <taxon>Marinilabiliales</taxon>
        <taxon>Prolixibacteraceae</taxon>
        <taxon>Mariniphaga</taxon>
    </lineage>
</organism>
<dbReference type="OrthoDB" id="1122387at2"/>
<evidence type="ECO:0000313" key="1">
    <source>
        <dbReference type="EMBL" id="SHF82583.1"/>
    </source>
</evidence>
<evidence type="ECO:0000313" key="2">
    <source>
        <dbReference type="Proteomes" id="UP000184164"/>
    </source>
</evidence>
<dbReference type="RefSeq" id="WP_073003102.1">
    <property type="nucleotide sequence ID" value="NZ_FQUM01000010.1"/>
</dbReference>
<protein>
    <recommendedName>
        <fullName evidence="3">Lipoprotein</fullName>
    </recommendedName>
</protein>
<dbReference type="EMBL" id="FQUM01000010">
    <property type="protein sequence ID" value="SHF82583.1"/>
    <property type="molecule type" value="Genomic_DNA"/>
</dbReference>